<dbReference type="EMBL" id="UIDD01000008">
    <property type="protein sequence ID" value="SUQ63922.1"/>
    <property type="molecule type" value="Genomic_DNA"/>
</dbReference>
<evidence type="ECO:0000313" key="2">
    <source>
        <dbReference type="EMBL" id="SUQ63922.1"/>
    </source>
</evidence>
<keyword evidence="2" id="KW-0808">Transferase</keyword>
<accession>A0A380T0Y1</accession>
<protein>
    <submittedName>
        <fullName evidence="2">Acetyltransferase family protein</fullName>
    </submittedName>
</protein>
<sequence>MKVQIKPALEREKQHFEAMLPEYLRELGVDGDYPYLPLYWQEPGRFAYLLLVEDEIAGFALVRQQPERAVYELAEFYVVSAYRLAGVGHAAAQGLFDLHRGPWELSVLADNLAGLRFWPRVLPAGAHAQTIETPEGVQYTQFGFVSV</sequence>
<keyword evidence="3" id="KW-1185">Reference proteome</keyword>
<dbReference type="InterPro" id="IPR016181">
    <property type="entry name" value="Acyl_CoA_acyltransferase"/>
</dbReference>
<evidence type="ECO:0000313" key="3">
    <source>
        <dbReference type="Proteomes" id="UP000255177"/>
    </source>
</evidence>
<dbReference type="SUPFAM" id="SSF55729">
    <property type="entry name" value="Acyl-CoA N-acyltransferases (Nat)"/>
    <property type="match status" value="1"/>
</dbReference>
<dbReference type="RefSeq" id="WP_115087532.1">
    <property type="nucleotide sequence ID" value="NZ_CBCSFG010000037.1"/>
</dbReference>
<dbReference type="InterPro" id="IPR000182">
    <property type="entry name" value="GNAT_dom"/>
</dbReference>
<reference evidence="3" key="1">
    <citation type="submission" date="2018-07" db="EMBL/GenBank/DDBJ databases">
        <authorList>
            <person name="Blom J."/>
        </authorList>
    </citation>
    <scope>NUCLEOTIDE SEQUENCE [LARGE SCALE GENOMIC DNA]</scope>
    <source>
        <strain evidence="3">CCOS 864</strain>
    </source>
</reference>
<organism evidence="2 3">
    <name type="scientific">Pseudomonas wadenswilerensis</name>
    <dbReference type="NCBI Taxonomy" id="1785161"/>
    <lineage>
        <taxon>Bacteria</taxon>
        <taxon>Pseudomonadati</taxon>
        <taxon>Pseudomonadota</taxon>
        <taxon>Gammaproteobacteria</taxon>
        <taxon>Pseudomonadales</taxon>
        <taxon>Pseudomonadaceae</taxon>
        <taxon>Pseudomonas</taxon>
    </lineage>
</organism>
<dbReference type="Pfam" id="PF00583">
    <property type="entry name" value="Acetyltransf_1"/>
    <property type="match status" value="1"/>
</dbReference>
<dbReference type="Gene3D" id="3.40.630.30">
    <property type="match status" value="1"/>
</dbReference>
<dbReference type="PROSITE" id="PS51186">
    <property type="entry name" value="GNAT"/>
    <property type="match status" value="1"/>
</dbReference>
<gene>
    <name evidence="2" type="ORF">CCOS864_03376</name>
</gene>
<name>A0A380T0Y1_9PSED</name>
<dbReference type="AlphaFoldDB" id="A0A380T0Y1"/>
<proteinExistence type="predicted"/>
<dbReference type="GO" id="GO:0016747">
    <property type="term" value="F:acyltransferase activity, transferring groups other than amino-acyl groups"/>
    <property type="evidence" value="ECO:0007669"/>
    <property type="project" value="InterPro"/>
</dbReference>
<dbReference type="Proteomes" id="UP000255177">
    <property type="component" value="Unassembled WGS sequence"/>
</dbReference>
<feature type="domain" description="N-acetyltransferase" evidence="1">
    <location>
        <begin position="3"/>
        <end position="147"/>
    </location>
</feature>
<evidence type="ECO:0000259" key="1">
    <source>
        <dbReference type="PROSITE" id="PS51186"/>
    </source>
</evidence>